<dbReference type="EMBL" id="SZUV01000030">
    <property type="protein sequence ID" value="TQN49102.1"/>
    <property type="molecule type" value="Genomic_DNA"/>
</dbReference>
<dbReference type="AlphaFoldDB" id="A0A543PYF3"/>
<reference evidence="1 2" key="1">
    <citation type="submission" date="2019-03" db="EMBL/GenBank/DDBJ databases">
        <title>New insights into Acidothiobacillus thiooxidans sulfur metabolism through coupled gene expression, solution geochemistry, microscopy and spectroscopy analyses.</title>
        <authorList>
            <person name="Camacho D."/>
            <person name="Frazao R."/>
            <person name="Fouillen A."/>
            <person name="Nanci A."/>
            <person name="Lang B.F."/>
            <person name="Apte S.C."/>
            <person name="Baron C."/>
            <person name="Warren L.A."/>
        </authorList>
    </citation>
    <scope>NUCLEOTIDE SEQUENCE [LARGE SCALE GENOMIC DNA]</scope>
    <source>
        <strain evidence="1 2">ATCC 19377</strain>
    </source>
</reference>
<comment type="caution">
    <text evidence="1">The sequence shown here is derived from an EMBL/GenBank/DDBJ whole genome shotgun (WGS) entry which is preliminary data.</text>
</comment>
<dbReference type="Proteomes" id="UP000315403">
    <property type="component" value="Unassembled WGS sequence"/>
</dbReference>
<evidence type="ECO:0000313" key="2">
    <source>
        <dbReference type="Proteomes" id="UP000315403"/>
    </source>
</evidence>
<protein>
    <submittedName>
        <fullName evidence="1">Uncharacterized protein</fullName>
    </submittedName>
</protein>
<sequence>MWMEWQWNRVSRWELLPDYGLPIEGFIGILLNIDFEEPQQYETAHCSGHYGRIFLGERRLCGCSASTSHAYFAATTTHAGAPIDGDSVCRFARHQQ</sequence>
<evidence type="ECO:0000313" key="1">
    <source>
        <dbReference type="EMBL" id="TQN49102.1"/>
    </source>
</evidence>
<accession>A0A543PYF3</accession>
<name>A0A543PYF3_ACITH</name>
<gene>
    <name evidence="1" type="ORF">DLNHIDIE_03581</name>
</gene>
<organism evidence="1 2">
    <name type="scientific">Acidithiobacillus thiooxidans ATCC 19377</name>
    <dbReference type="NCBI Taxonomy" id="637390"/>
    <lineage>
        <taxon>Bacteria</taxon>
        <taxon>Pseudomonadati</taxon>
        <taxon>Pseudomonadota</taxon>
        <taxon>Acidithiobacillia</taxon>
        <taxon>Acidithiobacillales</taxon>
        <taxon>Acidithiobacillaceae</taxon>
        <taxon>Acidithiobacillus</taxon>
    </lineage>
</organism>
<proteinExistence type="predicted"/>